<protein>
    <recommendedName>
        <fullName evidence="2">Reverse transcriptase domain-containing protein</fullName>
    </recommendedName>
</protein>
<evidence type="ECO:0000256" key="1">
    <source>
        <dbReference type="ARBA" id="ARBA00010879"/>
    </source>
</evidence>
<dbReference type="GeneTree" id="ENSGT01140000282489"/>
<evidence type="ECO:0000259" key="2">
    <source>
        <dbReference type="PROSITE" id="PS50878"/>
    </source>
</evidence>
<proteinExistence type="inferred from homology"/>
<dbReference type="SUPFAM" id="SSF56672">
    <property type="entry name" value="DNA/RNA polymerases"/>
    <property type="match status" value="1"/>
</dbReference>
<reference evidence="3" key="1">
    <citation type="submission" date="2019-05" db="EMBL/GenBank/DDBJ databases">
        <authorList>
            <person name="Zhang S."/>
            <person name="Liu J."/>
        </authorList>
    </citation>
    <scope>NUCLEOTIDE SEQUENCE [LARGE SCALE GENOMIC DNA]</scope>
</reference>
<reference evidence="3" key="3">
    <citation type="submission" date="2025-09" db="UniProtKB">
        <authorList>
            <consortium name="Ensembl"/>
        </authorList>
    </citation>
    <scope>IDENTIFICATION</scope>
</reference>
<dbReference type="InterPro" id="IPR043502">
    <property type="entry name" value="DNA/RNA_pol_sf"/>
</dbReference>
<accession>A0A8B9WVS0</accession>
<comment type="similarity">
    <text evidence="1">Belongs to the beta type-B retroviral polymerase family. HERV class-II K(HML-2) pol subfamily.</text>
</comment>
<dbReference type="CDD" id="cd01650">
    <property type="entry name" value="RT_nLTR_like"/>
    <property type="match status" value="1"/>
</dbReference>
<dbReference type="InterPro" id="IPR043128">
    <property type="entry name" value="Rev_trsase/Diguanyl_cyclase"/>
</dbReference>
<keyword evidence="4" id="KW-1185">Reference proteome</keyword>
<dbReference type="Pfam" id="PF00078">
    <property type="entry name" value="RVT_1"/>
    <property type="match status" value="1"/>
</dbReference>
<feature type="domain" description="Reverse transcriptase" evidence="2">
    <location>
        <begin position="82"/>
        <end position="329"/>
    </location>
</feature>
<evidence type="ECO:0000313" key="4">
    <source>
        <dbReference type="Proteomes" id="UP000694520"/>
    </source>
</evidence>
<dbReference type="InterPro" id="IPR000477">
    <property type="entry name" value="RT_dom"/>
</dbReference>
<sequence length="387" mass="44520">MGKTRSLVKKIRDTKGTFHAKMSSIKDRNGMDLTEAEDIRKRWQEYTKLYKKDLHDPDNHDGVITDLEPDILECEVKWALESITMNKSSGGDRIPAELFQILKDDAVKVLHSICQQIWKTQQWPQDWKRSVFIPIPKKGNIRWIIEKAREFQKNIYFCFIDYAKAFDCVDHNKLWKILKEMGIPDHLICLLRNLYAGQEATVRTGHGTTDWFQIGKGVHQGCILSPCLFNFYAEYIMRNAGLEETQAGIKIAGRNINNLRYADDTTLMAESEKELKSLLMKVKEESEKVGLKLNIQKTKIMASGPITSWEIDGETVETVSNFIFLGSKITTDGDCSHEIKRRLLLGRKVMTNLDSIFKSRDITLPTKVHLVKAMVFLWSCMDVRVGL</sequence>
<evidence type="ECO:0000313" key="3">
    <source>
        <dbReference type="Ensembl" id="ENSBGRP00000013026.1"/>
    </source>
</evidence>
<dbReference type="Gene3D" id="3.30.70.270">
    <property type="match status" value="1"/>
</dbReference>
<reference evidence="3" key="2">
    <citation type="submission" date="2025-08" db="UniProtKB">
        <authorList>
            <consortium name="Ensembl"/>
        </authorList>
    </citation>
    <scope>IDENTIFICATION</scope>
</reference>
<dbReference type="Ensembl" id="ENSBGRT00000015031.1">
    <property type="protein sequence ID" value="ENSBGRP00000013026.1"/>
    <property type="gene ID" value="ENSBGRG00000008252.1"/>
</dbReference>
<dbReference type="PANTHER" id="PTHR47027">
    <property type="entry name" value="REVERSE TRANSCRIPTASE DOMAIN-CONTAINING PROTEIN"/>
    <property type="match status" value="1"/>
</dbReference>
<dbReference type="PANTHER" id="PTHR47027:SF8">
    <property type="entry name" value="RIBONUCLEASE H"/>
    <property type="match status" value="1"/>
</dbReference>
<dbReference type="AlphaFoldDB" id="A0A8B9WVS0"/>
<name>A0A8B9WVS0_BOSMU</name>
<dbReference type="PROSITE" id="PS50878">
    <property type="entry name" value="RT_POL"/>
    <property type="match status" value="1"/>
</dbReference>
<dbReference type="Proteomes" id="UP000694520">
    <property type="component" value="Chromosome 24"/>
</dbReference>
<organism evidence="3 4">
    <name type="scientific">Bos mutus grunniens</name>
    <name type="common">Wild yak</name>
    <name type="synonym">Bos grunniens</name>
    <dbReference type="NCBI Taxonomy" id="30521"/>
    <lineage>
        <taxon>Eukaryota</taxon>
        <taxon>Metazoa</taxon>
        <taxon>Chordata</taxon>
        <taxon>Craniata</taxon>
        <taxon>Vertebrata</taxon>
        <taxon>Euteleostomi</taxon>
        <taxon>Mammalia</taxon>
        <taxon>Eutheria</taxon>
        <taxon>Laurasiatheria</taxon>
        <taxon>Artiodactyla</taxon>
        <taxon>Ruminantia</taxon>
        <taxon>Pecora</taxon>
        <taxon>Bovidae</taxon>
        <taxon>Bovinae</taxon>
        <taxon>Bos</taxon>
    </lineage>
</organism>